<accession>A0ABS8HCP2</accession>
<evidence type="ECO:0000313" key="1">
    <source>
        <dbReference type="EMBL" id="MCC4619923.1"/>
    </source>
</evidence>
<evidence type="ECO:0008006" key="3">
    <source>
        <dbReference type="Google" id="ProtNLM"/>
    </source>
</evidence>
<evidence type="ECO:0000313" key="2">
    <source>
        <dbReference type="Proteomes" id="UP001199206"/>
    </source>
</evidence>
<comment type="caution">
    <text evidence="1">The sequence shown here is derived from an EMBL/GenBank/DDBJ whole genome shotgun (WGS) entry which is preliminary data.</text>
</comment>
<gene>
    <name evidence="1" type="ORF">LL965_07385</name>
</gene>
<organism evidence="1 2">
    <name type="scientific">Xanthomonas cassavae CFBP 4642</name>
    <dbReference type="NCBI Taxonomy" id="1219375"/>
    <lineage>
        <taxon>Bacteria</taxon>
        <taxon>Pseudomonadati</taxon>
        <taxon>Pseudomonadota</taxon>
        <taxon>Gammaproteobacteria</taxon>
        <taxon>Lysobacterales</taxon>
        <taxon>Lysobacteraceae</taxon>
        <taxon>Xanthomonas</taxon>
    </lineage>
</organism>
<proteinExistence type="predicted"/>
<keyword evidence="2" id="KW-1185">Reference proteome</keyword>
<protein>
    <recommendedName>
        <fullName evidence="3">Alpha/beta hydrolase</fullName>
    </recommendedName>
</protein>
<dbReference type="EMBL" id="JAJGQJ010000012">
    <property type="protein sequence ID" value="MCC4619923.1"/>
    <property type="molecule type" value="Genomic_DNA"/>
</dbReference>
<reference evidence="1 2" key="1">
    <citation type="submission" date="2021-10" db="EMBL/GenBank/DDBJ databases">
        <title>Genome sequencing of Xanthomonas strains from NCPPB.</title>
        <authorList>
            <person name="Hussein R."/>
            <person name="Harrison J."/>
            <person name="Studholme D.J."/>
            <person name="Vicente J."/>
            <person name="Grant M."/>
        </authorList>
    </citation>
    <scope>NUCLEOTIDE SEQUENCE [LARGE SCALE GENOMIC DNA]</scope>
    <source>
        <strain evidence="1 2">NCPPB 101</strain>
    </source>
</reference>
<dbReference type="Proteomes" id="UP001199206">
    <property type="component" value="Unassembled WGS sequence"/>
</dbReference>
<name>A0ABS8HCP2_9XANT</name>
<sequence length="55" mass="6100">MRADDGQHLAVWSRIPAQSRGVAVLVHGRTCHVAQVEDAHAAWVDAVVSFLRRPR</sequence>